<accession>A0A653I7C6</accession>
<evidence type="ECO:0000256" key="2">
    <source>
        <dbReference type="SAM" id="MobiDB-lite"/>
    </source>
</evidence>
<dbReference type="InterPro" id="IPR051933">
    <property type="entry name" value="Resuscitation_pf_RpfB"/>
</dbReference>
<dbReference type="Pfam" id="PF06725">
    <property type="entry name" value="3D"/>
    <property type="match status" value="1"/>
</dbReference>
<keyword evidence="1" id="KW-0732">Signal</keyword>
<dbReference type="GO" id="GO:0009254">
    <property type="term" value="P:peptidoglycan turnover"/>
    <property type="evidence" value="ECO:0007669"/>
    <property type="project" value="InterPro"/>
</dbReference>
<dbReference type="PANTHER" id="PTHR39160">
    <property type="entry name" value="CELL WALL-BINDING PROTEIN YOCH"/>
    <property type="match status" value="1"/>
</dbReference>
<name>A0A653I7C6_9BACL</name>
<sequence>MKLKHVVLTIIFTFTGLILLPHMHTEAAQIGIGTEKKIVQNPLQMKREAIRLEKEKQAAKRAEEQAKQRAAEQAAQQERERQAKAEQEAKQKKEATEKAEALKKQQAQDEAKRKQQANQKETAATVEPKKVTAKNETGGRQETFETTAYTNDAALNGSYDGKVLTASGYDVTHTIHFEGRRIVAVDPSVIPLGTKVHVEGFGDAIALDTGGVIHGKIMDLMMETEQEAINWGRRSVQVTIYE</sequence>
<dbReference type="GO" id="GO:0004553">
    <property type="term" value="F:hydrolase activity, hydrolyzing O-glycosyl compounds"/>
    <property type="evidence" value="ECO:0007669"/>
    <property type="project" value="InterPro"/>
</dbReference>
<evidence type="ECO:0000259" key="3">
    <source>
        <dbReference type="Pfam" id="PF06725"/>
    </source>
</evidence>
<feature type="region of interest" description="Disordered" evidence="2">
    <location>
        <begin position="58"/>
        <end position="138"/>
    </location>
</feature>
<feature type="compositionally biased region" description="Basic and acidic residues" evidence="2">
    <location>
        <begin position="77"/>
        <end position="113"/>
    </location>
</feature>
<dbReference type="RefSeq" id="WP_159173030.1">
    <property type="nucleotide sequence ID" value="NZ_LR732311.1"/>
</dbReference>
<dbReference type="Proteomes" id="UP000439752">
    <property type="component" value="Unassembled WGS sequence"/>
</dbReference>
<proteinExistence type="predicted"/>
<dbReference type="SUPFAM" id="SSF50685">
    <property type="entry name" value="Barwin-like endoglucanases"/>
    <property type="match status" value="1"/>
</dbReference>
<protein>
    <submittedName>
        <fullName evidence="4">Murein transglycosylase</fullName>
    </submittedName>
</protein>
<feature type="compositionally biased region" description="Basic and acidic residues" evidence="2">
    <location>
        <begin position="58"/>
        <end position="70"/>
    </location>
</feature>
<evidence type="ECO:0000256" key="1">
    <source>
        <dbReference type="ARBA" id="ARBA00022729"/>
    </source>
</evidence>
<dbReference type="InterPro" id="IPR036908">
    <property type="entry name" value="RlpA-like_sf"/>
</dbReference>
<keyword evidence="5" id="KW-1185">Reference proteome</keyword>
<dbReference type="EMBL" id="CABWKQ010000011">
    <property type="protein sequence ID" value="VWX34705.1"/>
    <property type="molecule type" value="Genomic_DNA"/>
</dbReference>
<dbReference type="Gene3D" id="2.40.40.10">
    <property type="entry name" value="RlpA-like domain"/>
    <property type="match status" value="1"/>
</dbReference>
<dbReference type="InterPro" id="IPR010611">
    <property type="entry name" value="3D_dom"/>
</dbReference>
<dbReference type="AlphaFoldDB" id="A0A653I7C6"/>
<reference evidence="4 5" key="1">
    <citation type="submission" date="2019-10" db="EMBL/GenBank/DDBJ databases">
        <authorList>
            <person name="Karimi E."/>
        </authorList>
    </citation>
    <scope>NUCLEOTIDE SEQUENCE [LARGE SCALE GENOMIC DNA]</scope>
    <source>
        <strain evidence="4">Exiguobacterium sp. 9Y</strain>
    </source>
</reference>
<feature type="domain" description="3D" evidence="3">
    <location>
        <begin position="182"/>
        <end position="240"/>
    </location>
</feature>
<evidence type="ECO:0000313" key="5">
    <source>
        <dbReference type="Proteomes" id="UP000439752"/>
    </source>
</evidence>
<organism evidence="4 5">
    <name type="scientific">Exiguobacterium oxidotolerans</name>
    <dbReference type="NCBI Taxonomy" id="223958"/>
    <lineage>
        <taxon>Bacteria</taxon>
        <taxon>Bacillati</taxon>
        <taxon>Bacillota</taxon>
        <taxon>Bacilli</taxon>
        <taxon>Bacillales</taxon>
        <taxon>Bacillales Family XII. Incertae Sedis</taxon>
        <taxon>Exiguobacterium</taxon>
    </lineage>
</organism>
<dbReference type="GO" id="GO:0019867">
    <property type="term" value="C:outer membrane"/>
    <property type="evidence" value="ECO:0007669"/>
    <property type="project" value="InterPro"/>
</dbReference>
<dbReference type="PANTHER" id="PTHR39160:SF6">
    <property type="entry name" value="CELL WALL-BINDING PROTEIN YOCH"/>
    <property type="match status" value="1"/>
</dbReference>
<dbReference type="CDD" id="cd14667">
    <property type="entry name" value="3D_containing_proteins"/>
    <property type="match status" value="1"/>
</dbReference>
<gene>
    <name evidence="4" type="ORF">EXIGUO9Y_190112</name>
</gene>
<evidence type="ECO:0000313" key="4">
    <source>
        <dbReference type="EMBL" id="VWX34705.1"/>
    </source>
</evidence>
<dbReference type="InterPro" id="IPR059180">
    <property type="entry name" value="3D_YorM"/>
</dbReference>